<dbReference type="GO" id="GO:0005730">
    <property type="term" value="C:nucleolus"/>
    <property type="evidence" value="ECO:0007669"/>
    <property type="project" value="UniProtKB-SubCell"/>
</dbReference>
<dbReference type="GO" id="GO:0000447">
    <property type="term" value="P:endonucleolytic cleavage in ITS1 to separate SSU-rRNA from 5.8S rRNA and LSU-rRNA from tricistronic rRNA transcript (SSU-rRNA, 5.8S rRNA, LSU-rRNA)"/>
    <property type="evidence" value="ECO:0007669"/>
    <property type="project" value="TreeGrafter"/>
</dbReference>
<dbReference type="GO" id="GO:0003723">
    <property type="term" value="F:RNA binding"/>
    <property type="evidence" value="ECO:0007669"/>
    <property type="project" value="UniProtKB-KW"/>
</dbReference>
<dbReference type="InterPro" id="IPR035979">
    <property type="entry name" value="RBD_domain_sf"/>
</dbReference>
<dbReference type="GO" id="GO:0000472">
    <property type="term" value="P:endonucleolytic cleavage to generate mature 5'-end of SSU-rRNA from (SSU-rRNA, 5.8S rRNA, LSU-rRNA)"/>
    <property type="evidence" value="ECO:0007669"/>
    <property type="project" value="TreeGrafter"/>
</dbReference>
<proteinExistence type="inferred from homology"/>
<gene>
    <name evidence="10" type="ORF">ATEIFO6365_0015010100</name>
</gene>
<feature type="region of interest" description="Disordered" evidence="9">
    <location>
        <begin position="1"/>
        <end position="134"/>
    </location>
</feature>
<sequence length="356" mass="40427">MTTRKRNEFLDVASSDDEASDRGYDSEAEISKGRIAKRQRVSKTHDLSGSEDEAEDSDVELASDEDTTRKGKGRSKPVTVSREDTHEGDHDSDHEHADDREGGDRYLDVSELADKSNKKQKQKPLDKNKPVKKKKPGVVYLSSLPPYLKPFALKSMLETRGFGPITKVFLTPEVRPPSAPRRRSNKRKTYSDGWVEFASKKTAKICAETLNASIVGGRKGSWYHDDVWNMKYLRGYSWQDLLEQIQRERNEREAKQRMEDMRARKEEKVFIQGVEKGKVLEGIQKKNEEKRRRKMAAADAAAAAEASKAGDNAVPAGDIKVRRTFKQNEVKMGRDKLKGDQVVLEEDTKRVLGKIF</sequence>
<dbReference type="VEuPathDB" id="FungiDB:ATEG_10051"/>
<dbReference type="PANTHER" id="PTHR12311:SF7">
    <property type="entry name" value="ACTIVATOR OF BASAL TRANSCRIPTION 1"/>
    <property type="match status" value="1"/>
</dbReference>
<evidence type="ECO:0000256" key="4">
    <source>
        <dbReference type="ARBA" id="ARBA00021800"/>
    </source>
</evidence>
<dbReference type="Gene3D" id="3.30.70.330">
    <property type="match status" value="1"/>
</dbReference>
<dbReference type="SUPFAM" id="SSF54928">
    <property type="entry name" value="RNA-binding domain, RBD"/>
    <property type="match status" value="1"/>
</dbReference>
<evidence type="ECO:0000256" key="5">
    <source>
        <dbReference type="ARBA" id="ARBA00022884"/>
    </source>
</evidence>
<dbReference type="InterPro" id="IPR034353">
    <property type="entry name" value="ABT1/ESF2_RRM"/>
</dbReference>
<evidence type="ECO:0000313" key="10">
    <source>
        <dbReference type="EMBL" id="GFF21530.1"/>
    </source>
</evidence>
<evidence type="ECO:0000256" key="8">
    <source>
        <dbReference type="ARBA" id="ARBA00032634"/>
    </source>
</evidence>
<keyword evidence="11" id="KW-1185">Reference proteome</keyword>
<dbReference type="InterPro" id="IPR012677">
    <property type="entry name" value="Nucleotide-bd_a/b_plait_sf"/>
</dbReference>
<accession>A0A5M3ZDZ7</accession>
<evidence type="ECO:0000256" key="3">
    <source>
        <dbReference type="ARBA" id="ARBA00013906"/>
    </source>
</evidence>
<dbReference type="InterPro" id="IPR039119">
    <property type="entry name" value="ABT1/Esf2"/>
</dbReference>
<keyword evidence="6" id="KW-0539">Nucleus</keyword>
<evidence type="ECO:0000256" key="1">
    <source>
        <dbReference type="ARBA" id="ARBA00004604"/>
    </source>
</evidence>
<protein>
    <recommendedName>
        <fullName evidence="3">Pre-rRNA-processing protein ESF2</fullName>
    </recommendedName>
    <alternativeName>
        <fullName evidence="8">18S rRNA factor 2</fullName>
    </alternativeName>
    <alternativeName>
        <fullName evidence="4">Pre-rRNA-processing protein esf2</fullName>
    </alternativeName>
</protein>
<feature type="compositionally biased region" description="Basic and acidic residues" evidence="9">
    <location>
        <begin position="20"/>
        <end position="32"/>
    </location>
</feature>
<evidence type="ECO:0000256" key="2">
    <source>
        <dbReference type="ARBA" id="ARBA00005819"/>
    </source>
</evidence>
<evidence type="ECO:0000256" key="6">
    <source>
        <dbReference type="ARBA" id="ARBA00023242"/>
    </source>
</evidence>
<feature type="compositionally biased region" description="Basic and acidic residues" evidence="9">
    <location>
        <begin position="81"/>
        <end position="129"/>
    </location>
</feature>
<dbReference type="Proteomes" id="UP000452235">
    <property type="component" value="Unassembled WGS sequence"/>
</dbReference>
<reference evidence="10 11" key="1">
    <citation type="submission" date="2020-01" db="EMBL/GenBank/DDBJ databases">
        <title>Aspergillus terreus IFO 6365 whole genome shotgun sequence.</title>
        <authorList>
            <person name="Kanamasa S."/>
            <person name="Takahashi H."/>
        </authorList>
    </citation>
    <scope>NUCLEOTIDE SEQUENCE [LARGE SCALE GENOMIC DNA]</scope>
    <source>
        <strain evidence="10 11">IFO 6365</strain>
    </source>
</reference>
<evidence type="ECO:0000313" key="11">
    <source>
        <dbReference type="Proteomes" id="UP000452235"/>
    </source>
</evidence>
<comment type="similarity">
    <text evidence="2">Belongs to the ESF2/ABP1 family.</text>
</comment>
<dbReference type="PANTHER" id="PTHR12311">
    <property type="entry name" value="ACTIVATOR OF BASAL TRANSCRIPTION 1"/>
    <property type="match status" value="1"/>
</dbReference>
<dbReference type="AlphaFoldDB" id="A0A5M3ZDZ7"/>
<evidence type="ECO:0000256" key="7">
    <source>
        <dbReference type="ARBA" id="ARBA00025024"/>
    </source>
</evidence>
<evidence type="ECO:0000256" key="9">
    <source>
        <dbReference type="SAM" id="MobiDB-lite"/>
    </source>
</evidence>
<dbReference type="EMBL" id="BLJY01000015">
    <property type="protein sequence ID" value="GFF21530.1"/>
    <property type="molecule type" value="Genomic_DNA"/>
</dbReference>
<dbReference type="CDD" id="cd12263">
    <property type="entry name" value="RRM_ABT1_like"/>
    <property type="match status" value="1"/>
</dbReference>
<dbReference type="OrthoDB" id="287393at2759"/>
<dbReference type="GO" id="GO:0000480">
    <property type="term" value="P:endonucleolytic cleavage in 5'-ETS of tricistronic rRNA transcript (SSU-rRNA, 5.8S rRNA, LSU-rRNA)"/>
    <property type="evidence" value="ECO:0007669"/>
    <property type="project" value="TreeGrafter"/>
</dbReference>
<name>A0A5M3ZDZ7_ASPTE</name>
<comment type="subcellular location">
    <subcellularLocation>
        <location evidence="1">Nucleus</location>
        <location evidence="1">Nucleolus</location>
    </subcellularLocation>
</comment>
<dbReference type="GO" id="GO:0034462">
    <property type="term" value="P:small-subunit processome assembly"/>
    <property type="evidence" value="ECO:0007669"/>
    <property type="project" value="TreeGrafter"/>
</dbReference>
<keyword evidence="5" id="KW-0694">RNA-binding</keyword>
<comment type="caution">
    <text evidence="10">The sequence shown here is derived from an EMBL/GenBank/DDBJ whole genome shotgun (WGS) entry which is preliminary data.</text>
</comment>
<feature type="compositionally biased region" description="Acidic residues" evidence="9">
    <location>
        <begin position="49"/>
        <end position="65"/>
    </location>
</feature>
<organism evidence="10 11">
    <name type="scientific">Aspergillus terreus</name>
    <dbReference type="NCBI Taxonomy" id="33178"/>
    <lineage>
        <taxon>Eukaryota</taxon>
        <taxon>Fungi</taxon>
        <taxon>Dikarya</taxon>
        <taxon>Ascomycota</taxon>
        <taxon>Pezizomycotina</taxon>
        <taxon>Eurotiomycetes</taxon>
        <taxon>Eurotiomycetidae</taxon>
        <taxon>Eurotiales</taxon>
        <taxon>Aspergillaceae</taxon>
        <taxon>Aspergillus</taxon>
        <taxon>Aspergillus subgen. Circumdati</taxon>
    </lineage>
</organism>
<comment type="function">
    <text evidence="7">Involved in the small subunit (SSU) processome assembly and function, and in the 18S rRNA synthesis. Required for the early cleavages at sites A0, A1 and A2.</text>
</comment>